<dbReference type="Pfam" id="PF14310">
    <property type="entry name" value="Fn3-like"/>
    <property type="match status" value="1"/>
</dbReference>
<keyword evidence="5" id="KW-1185">Reference proteome</keyword>
<feature type="domain" description="Fibronectin type III-like" evidence="3">
    <location>
        <begin position="987"/>
        <end position="1056"/>
    </location>
</feature>
<dbReference type="Gene3D" id="3.40.50.1700">
    <property type="entry name" value="Glycoside hydrolase family 3 C-terminal domain"/>
    <property type="match status" value="1"/>
</dbReference>
<dbReference type="RefSeq" id="WP_218932138.1">
    <property type="nucleotide sequence ID" value="NZ_CP036263.1"/>
</dbReference>
<dbReference type="Proteomes" id="UP000319852">
    <property type="component" value="Chromosome"/>
</dbReference>
<dbReference type="SUPFAM" id="SSF51445">
    <property type="entry name" value="(Trans)glycosidases"/>
    <property type="match status" value="1"/>
</dbReference>
<evidence type="ECO:0000313" key="4">
    <source>
        <dbReference type="EMBL" id="QDT00919.1"/>
    </source>
</evidence>
<evidence type="ECO:0000256" key="1">
    <source>
        <dbReference type="ARBA" id="ARBA00005336"/>
    </source>
</evidence>
<dbReference type="Gene3D" id="3.20.20.300">
    <property type="entry name" value="Glycoside hydrolase, family 3, N-terminal domain"/>
    <property type="match status" value="1"/>
</dbReference>
<evidence type="ECO:0000313" key="5">
    <source>
        <dbReference type="Proteomes" id="UP000319852"/>
    </source>
</evidence>
<dbReference type="PANTHER" id="PTHR42715">
    <property type="entry name" value="BETA-GLUCOSIDASE"/>
    <property type="match status" value="1"/>
</dbReference>
<dbReference type="PRINTS" id="PR00133">
    <property type="entry name" value="GLHYDRLASE3"/>
</dbReference>
<dbReference type="AlphaFoldDB" id="A0A517N1A1"/>
<evidence type="ECO:0000256" key="2">
    <source>
        <dbReference type="ARBA" id="ARBA00022801"/>
    </source>
</evidence>
<dbReference type="PANTHER" id="PTHR42715:SF10">
    <property type="entry name" value="BETA-GLUCOSIDASE"/>
    <property type="match status" value="1"/>
</dbReference>
<reference evidence="4 5" key="1">
    <citation type="submission" date="2019-02" db="EMBL/GenBank/DDBJ databases">
        <title>Deep-cultivation of Planctomycetes and their phenomic and genomic characterization uncovers novel biology.</title>
        <authorList>
            <person name="Wiegand S."/>
            <person name="Jogler M."/>
            <person name="Boedeker C."/>
            <person name="Pinto D."/>
            <person name="Vollmers J."/>
            <person name="Rivas-Marin E."/>
            <person name="Kohn T."/>
            <person name="Peeters S.H."/>
            <person name="Heuer A."/>
            <person name="Rast P."/>
            <person name="Oberbeckmann S."/>
            <person name="Bunk B."/>
            <person name="Jeske O."/>
            <person name="Meyerdierks A."/>
            <person name="Storesund J.E."/>
            <person name="Kallscheuer N."/>
            <person name="Luecker S."/>
            <person name="Lage O.M."/>
            <person name="Pohl T."/>
            <person name="Merkel B.J."/>
            <person name="Hornburger P."/>
            <person name="Mueller R.-W."/>
            <person name="Bruemmer F."/>
            <person name="Labrenz M."/>
            <person name="Spormann A.M."/>
            <person name="Op den Camp H."/>
            <person name="Overmann J."/>
            <person name="Amann R."/>
            <person name="Jetten M.S.M."/>
            <person name="Mascher T."/>
            <person name="Medema M.H."/>
            <person name="Devos D.P."/>
            <person name="Kaster A.-K."/>
            <person name="Ovreas L."/>
            <person name="Rohde M."/>
            <person name="Galperin M.Y."/>
            <person name="Jogler C."/>
        </authorList>
    </citation>
    <scope>NUCLEOTIDE SEQUENCE [LARGE SCALE GENOMIC DNA]</scope>
    <source>
        <strain evidence="4 5">HG15A2</strain>
    </source>
</reference>
<dbReference type="EMBL" id="CP036263">
    <property type="protein sequence ID" value="QDT00919.1"/>
    <property type="molecule type" value="Genomic_DNA"/>
</dbReference>
<dbReference type="SMART" id="SM01217">
    <property type="entry name" value="Fn3_like"/>
    <property type="match status" value="1"/>
</dbReference>
<gene>
    <name evidence="4" type="primary">bglX_2</name>
    <name evidence="4" type="ORF">HG15A2_42610</name>
</gene>
<evidence type="ECO:0000259" key="3">
    <source>
        <dbReference type="SMART" id="SM01217"/>
    </source>
</evidence>
<dbReference type="InterPro" id="IPR036881">
    <property type="entry name" value="Glyco_hydro_3_C_sf"/>
</dbReference>
<dbReference type="InterPro" id="IPR002772">
    <property type="entry name" value="Glyco_hydro_3_C"/>
</dbReference>
<dbReference type="InterPro" id="IPR005181">
    <property type="entry name" value="SASA"/>
</dbReference>
<dbReference type="InterPro" id="IPR026891">
    <property type="entry name" value="Fn3-like"/>
</dbReference>
<dbReference type="Pfam" id="PF03629">
    <property type="entry name" value="SASA"/>
    <property type="match status" value="1"/>
</dbReference>
<dbReference type="Gene3D" id="2.60.40.10">
    <property type="entry name" value="Immunoglobulins"/>
    <property type="match status" value="1"/>
</dbReference>
<dbReference type="Pfam" id="PF00933">
    <property type="entry name" value="Glyco_hydro_3"/>
    <property type="match status" value="1"/>
</dbReference>
<dbReference type="PROSITE" id="PS51257">
    <property type="entry name" value="PROKAR_LIPOPROTEIN"/>
    <property type="match status" value="1"/>
</dbReference>
<dbReference type="InterPro" id="IPR001764">
    <property type="entry name" value="Glyco_hydro_3_N"/>
</dbReference>
<keyword evidence="2 4" id="KW-0378">Hydrolase</keyword>
<dbReference type="GO" id="GO:0005975">
    <property type="term" value="P:carbohydrate metabolic process"/>
    <property type="evidence" value="ECO:0007669"/>
    <property type="project" value="InterPro"/>
</dbReference>
<protein>
    <submittedName>
        <fullName evidence="4">Periplasmic beta-glucosidase</fullName>
        <ecNumber evidence="4">3.2.1.21</ecNumber>
    </submittedName>
</protein>
<dbReference type="SUPFAM" id="SSF52279">
    <property type="entry name" value="Beta-D-glucan exohydrolase, C-terminal domain"/>
    <property type="match status" value="1"/>
</dbReference>
<name>A0A517N1A1_9BACT</name>
<dbReference type="EC" id="3.2.1.21" evidence="4"/>
<dbReference type="KEGG" id="amob:HG15A2_42610"/>
<dbReference type="Pfam" id="PF01915">
    <property type="entry name" value="Glyco_hydro_3_C"/>
    <property type="match status" value="1"/>
</dbReference>
<dbReference type="InterPro" id="IPR036514">
    <property type="entry name" value="SGNH_hydro_sf"/>
</dbReference>
<accession>A0A517N1A1</accession>
<dbReference type="InterPro" id="IPR017853">
    <property type="entry name" value="GH"/>
</dbReference>
<proteinExistence type="inferred from homology"/>
<dbReference type="InterPro" id="IPR013783">
    <property type="entry name" value="Ig-like_fold"/>
</dbReference>
<dbReference type="GO" id="GO:0016788">
    <property type="term" value="F:hydrolase activity, acting on ester bonds"/>
    <property type="evidence" value="ECO:0007669"/>
    <property type="project" value="UniProtKB-ARBA"/>
</dbReference>
<dbReference type="GO" id="GO:0008422">
    <property type="term" value="F:beta-glucosidase activity"/>
    <property type="evidence" value="ECO:0007669"/>
    <property type="project" value="UniProtKB-EC"/>
</dbReference>
<dbReference type="InterPro" id="IPR036962">
    <property type="entry name" value="Glyco_hydro_3_N_sf"/>
</dbReference>
<organism evidence="4 5">
    <name type="scientific">Adhaeretor mobilis</name>
    <dbReference type="NCBI Taxonomy" id="1930276"/>
    <lineage>
        <taxon>Bacteria</taxon>
        <taxon>Pseudomonadati</taxon>
        <taxon>Planctomycetota</taxon>
        <taxon>Planctomycetia</taxon>
        <taxon>Pirellulales</taxon>
        <taxon>Lacipirellulaceae</taxon>
        <taxon>Adhaeretor</taxon>
    </lineage>
</organism>
<comment type="similarity">
    <text evidence="1">Belongs to the glycosyl hydrolase 3 family.</text>
</comment>
<dbReference type="FunFam" id="2.60.40.10:FF:000495">
    <property type="entry name" value="Periplasmic beta-glucosidase"/>
    <property type="match status" value="1"/>
</dbReference>
<keyword evidence="4" id="KW-0326">Glycosidase</keyword>
<sequence length="1072" mass="117683">MRFPILPVYEGRSARTTSLATVVWVLFVMACSAGFAQEDQHSGLPEDISQEQFHVYLLVGQSNMSGRGEMSPEDRNPKRGIYALDANDQWKPASHPLHFDKPKIARYGLGIEFAEQMQAQDETLSIGLVPCAVGGTSLKEWSQGGKLYASAIARAKLAAKRGTLKGILWHQGEGDCRESKALTYRKRLTKLIGDLRADLGSPGLPFVLGELGHFRVGKKSRSDIVIQQQRSIPTHVDNTACVSAIDLGHVGDYSHFDAAALKTFGTRFATAMQSLQSSANEGDVLAPREASLYHQGWIDLNKNGKRDTYEDSTASIDARTEDLLSQMNVNEKTCQLVTLYGYKRVVKDDLPTPKWKESIWKDGLANIDEHINGIAGWRGDKESEYLWPPSKHARAINEVQRWFLEETRLGIPVEFTNEGIRGVCHHRATNFPAQVGIGATWNKQLAADIGRITGTEAKSLGYTNIYSPILDVARDPRWGRVVECYGEDPFLVGALGVQQARGLQNSGVASTAKHFAVYSVPKGGRDGKARTDPHVAPREMQQIYLAPFAEVIRDARILGIMSSYNDYDGIPVSGSSEMMIDILRKQLGFRGYVVSDSDAVKYLHSKHHVASSAKDAVRLFLESGGNVRTEFNSPKGFVLPLRELIEEKGISMDIVDDRVRDVLRVKFELGLFDNPYVANPKGGDGLVHSPLHRQTAIRAARESIVLLKNENQVLPLKKDLKSILVCGPNAKEIEHSISRYGPTGGEVVSILEGVQSAVSPDTVVHYAAGAETVDSRWPESEVLYEPPAGNDAKLIKEAVNLARDVDVIVAVLGESEDTIGESKSRTDLNLTGYQRELVQALHKTGKPIVVVLVNGRALSINWIDRNIPGIVEAWFPGEACGRAVADVLFGDYNPGGKLPVTFPRTVGQLPYNFPFKPGSQSGQGTGHNPNGKGSSRILGELYPFGFGLSYTEFTYGDLKITPEEIQPGESVEVTCRVTNAGDRAGDEVVQLYLRDELSSVTTYDSVLRGFERIHLAPGETKDVSFTIESRAMALLDRNMEWVVEPGDFAVLVGSSSQDIRLKGAFEVQASKE</sequence>
<dbReference type="InterPro" id="IPR050288">
    <property type="entry name" value="Cellulose_deg_GH3"/>
</dbReference>
<dbReference type="SUPFAM" id="SSF52266">
    <property type="entry name" value="SGNH hydrolase"/>
    <property type="match status" value="1"/>
</dbReference>
<dbReference type="Gene3D" id="3.40.50.1110">
    <property type="entry name" value="SGNH hydrolase"/>
    <property type="match status" value="1"/>
</dbReference>